<organism evidence="10 11">
    <name type="scientific">Aspergillus pseudoustus</name>
    <dbReference type="NCBI Taxonomy" id="1810923"/>
    <lineage>
        <taxon>Eukaryota</taxon>
        <taxon>Fungi</taxon>
        <taxon>Dikarya</taxon>
        <taxon>Ascomycota</taxon>
        <taxon>Pezizomycotina</taxon>
        <taxon>Eurotiomycetes</taxon>
        <taxon>Eurotiomycetidae</taxon>
        <taxon>Eurotiales</taxon>
        <taxon>Aspergillaceae</taxon>
        <taxon>Aspergillus</taxon>
        <taxon>Aspergillus subgen. Nidulantes</taxon>
    </lineage>
</organism>
<reference evidence="10 11" key="1">
    <citation type="submission" date="2024-07" db="EMBL/GenBank/DDBJ databases">
        <title>Section-level genome sequencing and comparative genomics of Aspergillus sections Usti and Cavernicolus.</title>
        <authorList>
            <consortium name="Lawrence Berkeley National Laboratory"/>
            <person name="Nybo J.L."/>
            <person name="Vesth T.C."/>
            <person name="Theobald S."/>
            <person name="Frisvad J.C."/>
            <person name="Larsen T.O."/>
            <person name="Kjaerboelling I."/>
            <person name="Rothschild-Mancinelli K."/>
            <person name="Lyhne E.K."/>
            <person name="Kogle M.E."/>
            <person name="Barry K."/>
            <person name="Clum A."/>
            <person name="Na H."/>
            <person name="Ledsgaard L."/>
            <person name="Lin J."/>
            <person name="Lipzen A."/>
            <person name="Kuo A."/>
            <person name="Riley R."/>
            <person name="Mondo S."/>
            <person name="Labutti K."/>
            <person name="Haridas S."/>
            <person name="Pangalinan J."/>
            <person name="Salamov A.A."/>
            <person name="Simmons B.A."/>
            <person name="Magnuson J.K."/>
            <person name="Chen J."/>
            <person name="Drula E."/>
            <person name="Henrissat B."/>
            <person name="Wiebenga A."/>
            <person name="Lubbers R.J."/>
            <person name="Gomes A.C."/>
            <person name="Makela M.R."/>
            <person name="Stajich J."/>
            <person name="Grigoriev I.V."/>
            <person name="Mortensen U.H."/>
            <person name="De Vries R.P."/>
            <person name="Baker S.E."/>
            <person name="Andersen M.R."/>
        </authorList>
    </citation>
    <scope>NUCLEOTIDE SEQUENCE [LARGE SCALE GENOMIC DNA]</scope>
    <source>
        <strain evidence="10 11">CBS 123904</strain>
    </source>
</reference>
<evidence type="ECO:0000313" key="10">
    <source>
        <dbReference type="EMBL" id="KAL2848867.1"/>
    </source>
</evidence>
<feature type="region of interest" description="Disordered" evidence="8">
    <location>
        <begin position="35"/>
        <end position="79"/>
    </location>
</feature>
<evidence type="ECO:0000256" key="4">
    <source>
        <dbReference type="ARBA" id="ARBA00022771"/>
    </source>
</evidence>
<evidence type="ECO:0000256" key="7">
    <source>
        <dbReference type="PROSITE-ProRule" id="PRU00042"/>
    </source>
</evidence>
<dbReference type="SUPFAM" id="SSF57667">
    <property type="entry name" value="beta-beta-alpha zinc fingers"/>
    <property type="match status" value="1"/>
</dbReference>
<evidence type="ECO:0000259" key="9">
    <source>
        <dbReference type="PROSITE" id="PS50157"/>
    </source>
</evidence>
<dbReference type="InterPro" id="IPR051059">
    <property type="entry name" value="VerF-like"/>
</dbReference>
<dbReference type="PANTHER" id="PTHR40626:SF31">
    <property type="entry name" value="TRANSCRIPTIONAL ACTIVATOR_REPRESSOR MOT3"/>
    <property type="match status" value="1"/>
</dbReference>
<comment type="subcellular location">
    <subcellularLocation>
        <location evidence="1">Nucleus</location>
    </subcellularLocation>
</comment>
<evidence type="ECO:0000256" key="8">
    <source>
        <dbReference type="SAM" id="MobiDB-lite"/>
    </source>
</evidence>
<evidence type="ECO:0000256" key="5">
    <source>
        <dbReference type="ARBA" id="ARBA00022833"/>
    </source>
</evidence>
<name>A0ABR4KA11_9EURO</name>
<dbReference type="Gene3D" id="3.30.160.60">
    <property type="entry name" value="Classic Zinc Finger"/>
    <property type="match status" value="1"/>
</dbReference>
<dbReference type="Proteomes" id="UP001610446">
    <property type="component" value="Unassembled WGS sequence"/>
</dbReference>
<dbReference type="PROSITE" id="PS50157">
    <property type="entry name" value="ZINC_FINGER_C2H2_2"/>
    <property type="match status" value="1"/>
</dbReference>
<keyword evidence="4 7" id="KW-0863">Zinc-finger</keyword>
<evidence type="ECO:0000256" key="3">
    <source>
        <dbReference type="ARBA" id="ARBA00022737"/>
    </source>
</evidence>
<evidence type="ECO:0000313" key="11">
    <source>
        <dbReference type="Proteomes" id="UP001610446"/>
    </source>
</evidence>
<keyword evidence="5" id="KW-0862">Zinc</keyword>
<dbReference type="InterPro" id="IPR007219">
    <property type="entry name" value="XnlR_reg_dom"/>
</dbReference>
<evidence type="ECO:0000256" key="6">
    <source>
        <dbReference type="ARBA" id="ARBA00023242"/>
    </source>
</evidence>
<evidence type="ECO:0000256" key="1">
    <source>
        <dbReference type="ARBA" id="ARBA00004123"/>
    </source>
</evidence>
<evidence type="ECO:0000256" key="2">
    <source>
        <dbReference type="ARBA" id="ARBA00022723"/>
    </source>
</evidence>
<accession>A0ABR4KA11</accession>
<keyword evidence="11" id="KW-1185">Reference proteome</keyword>
<keyword evidence="2" id="KW-0479">Metal-binding</keyword>
<dbReference type="CDD" id="cd12148">
    <property type="entry name" value="fungal_TF_MHR"/>
    <property type="match status" value="1"/>
</dbReference>
<dbReference type="InterPro" id="IPR036236">
    <property type="entry name" value="Znf_C2H2_sf"/>
</dbReference>
<protein>
    <recommendedName>
        <fullName evidence="9">C2H2-type domain-containing protein</fullName>
    </recommendedName>
</protein>
<feature type="domain" description="C2H2-type" evidence="9">
    <location>
        <begin position="9"/>
        <end position="37"/>
    </location>
</feature>
<sequence length="751" mass="84372">MSHTRERPFKCNICSGRFGRRDILQRHSVQVHCLAQDEQPLRGPQTEIDQGRRSSTSPTSTRPESAVLGPSSQHYDREKSLLCDKKTRMRVRHTEDWKLPESSSGFMDEEPLEDMTDHPAQQVDFEHLSTFPPFGTLSEFLGLRIERLGPRSTSQGRKEPLPIHQYFGLDTVVPSPLATYMSLSRDILCEIDTQTLFSSYEHFFYPNCPFLHLPSFDLRSAVALSFPATHTSWCSPSPPQLCRQMHRPLFTSILAIGAVYSQQPSLAYKLHEETRSQLQAMLKDITRRGFSEIPLHLIQALLHHVAFGLCSGIEKLEESSLGHLCSLIALAKEANLAQLSSACQGDLSLEDWAAWVEAEERKRTFFSLLCITSAAHAYLNDTPDMPITSANLTLPCPEALWEAGRAESWYERYIISQQESEDLGFRGELERLFGTHWGNSLSPSDAYRPSSDNMLCQQRLPTPHVSELGCLVLVAALNQIVSRAFNERQGNFHPALDEPDGSLRSGFLLASERWQMLWMSYPRESLSRAQNILLGVCIPYIDHIHLLLHLDISSTKQLLQQRKYDQLGTFLIGPDLQADLYPHDGPIALGHQSLYSAGAYAISALEIALKLGPWWRSESVALDIPMQSAMGVFHCVHVICSRLVAAGNQDEASGAGLLMYAGSNDRQDVLHLMRRCQTIIDSNFAKPHPRLSSSTPSDIRLTRTKPIMLAIDLLFCFADIFERKIAWEALSHLAKGFRARADSLDRATIGI</sequence>
<feature type="compositionally biased region" description="Low complexity" evidence="8">
    <location>
        <begin position="53"/>
        <end position="63"/>
    </location>
</feature>
<dbReference type="Pfam" id="PF04082">
    <property type="entry name" value="Fungal_trans"/>
    <property type="match status" value="1"/>
</dbReference>
<proteinExistence type="predicted"/>
<dbReference type="PROSITE" id="PS00028">
    <property type="entry name" value="ZINC_FINGER_C2H2_1"/>
    <property type="match status" value="1"/>
</dbReference>
<keyword evidence="6" id="KW-0539">Nucleus</keyword>
<comment type="caution">
    <text evidence="10">The sequence shown here is derived from an EMBL/GenBank/DDBJ whole genome shotgun (WGS) entry which is preliminary data.</text>
</comment>
<dbReference type="PANTHER" id="PTHR40626">
    <property type="entry name" value="MIP31509P"/>
    <property type="match status" value="1"/>
</dbReference>
<gene>
    <name evidence="10" type="ORF">BJY01DRAFT_246091</name>
</gene>
<dbReference type="EMBL" id="JBFXLU010000046">
    <property type="protein sequence ID" value="KAL2848867.1"/>
    <property type="molecule type" value="Genomic_DNA"/>
</dbReference>
<dbReference type="InterPro" id="IPR013087">
    <property type="entry name" value="Znf_C2H2_type"/>
</dbReference>
<keyword evidence="3" id="KW-0677">Repeat</keyword>